<name>A0A1A3N3U8_MYCAS</name>
<gene>
    <name evidence="4" type="ORF">A5636_06595</name>
</gene>
<dbReference type="Pfam" id="PF01740">
    <property type="entry name" value="STAS"/>
    <property type="match status" value="1"/>
</dbReference>
<organism evidence="4 5">
    <name type="scientific">Mycobacterium asiaticum</name>
    <dbReference type="NCBI Taxonomy" id="1790"/>
    <lineage>
        <taxon>Bacteria</taxon>
        <taxon>Bacillati</taxon>
        <taxon>Actinomycetota</taxon>
        <taxon>Actinomycetes</taxon>
        <taxon>Mycobacteriales</taxon>
        <taxon>Mycobacteriaceae</taxon>
        <taxon>Mycobacterium</taxon>
    </lineage>
</organism>
<keyword evidence="5" id="KW-1185">Reference proteome</keyword>
<protein>
    <recommendedName>
        <fullName evidence="2">Anti-sigma factor antagonist</fullName>
    </recommendedName>
</protein>
<feature type="domain" description="STAS" evidence="3">
    <location>
        <begin position="4"/>
        <end position="117"/>
    </location>
</feature>
<proteinExistence type="inferred from homology"/>
<dbReference type="RefSeq" id="WP_065159206.1">
    <property type="nucleotide sequence ID" value="NZ_LZLQ01000090.1"/>
</dbReference>
<reference evidence="4 5" key="1">
    <citation type="submission" date="2016-06" db="EMBL/GenBank/DDBJ databases">
        <authorList>
            <person name="Kjaerup R.B."/>
            <person name="Dalgaard T.S."/>
            <person name="Juul-Madsen H.R."/>
        </authorList>
    </citation>
    <scope>NUCLEOTIDE SEQUENCE [LARGE SCALE GENOMIC DNA]</scope>
    <source>
        <strain evidence="4 5">1245139.5</strain>
    </source>
</reference>
<sequence>MELREVACESRPDAVVVLATGDIDSNSVERLIVRLKDALDAAAGHPAHLVIVDLQQVKLLGSAGLNALLDCHEDGLAAGVSVRLVADHPEVLQPIQVTELDRILEIYPTVPDAVQGR</sequence>
<dbReference type="NCBIfam" id="TIGR00377">
    <property type="entry name" value="ant_ant_sig"/>
    <property type="match status" value="1"/>
</dbReference>
<dbReference type="Gene3D" id="3.30.750.24">
    <property type="entry name" value="STAS domain"/>
    <property type="match status" value="1"/>
</dbReference>
<comment type="similarity">
    <text evidence="1 2">Belongs to the anti-sigma-factor antagonist family.</text>
</comment>
<evidence type="ECO:0000313" key="5">
    <source>
        <dbReference type="Proteomes" id="UP000093629"/>
    </source>
</evidence>
<evidence type="ECO:0000313" key="4">
    <source>
        <dbReference type="EMBL" id="OBK15047.1"/>
    </source>
</evidence>
<dbReference type="PANTHER" id="PTHR33495">
    <property type="entry name" value="ANTI-SIGMA FACTOR ANTAGONIST TM_1081-RELATED-RELATED"/>
    <property type="match status" value="1"/>
</dbReference>
<dbReference type="Proteomes" id="UP000093629">
    <property type="component" value="Unassembled WGS sequence"/>
</dbReference>
<dbReference type="AlphaFoldDB" id="A0A1A3N3U8"/>
<evidence type="ECO:0000256" key="2">
    <source>
        <dbReference type="RuleBase" id="RU003749"/>
    </source>
</evidence>
<dbReference type="PANTHER" id="PTHR33495:SF2">
    <property type="entry name" value="ANTI-SIGMA FACTOR ANTAGONIST TM_1081-RELATED"/>
    <property type="match status" value="1"/>
</dbReference>
<dbReference type="PROSITE" id="PS50801">
    <property type="entry name" value="STAS"/>
    <property type="match status" value="1"/>
</dbReference>
<dbReference type="InterPro" id="IPR003658">
    <property type="entry name" value="Anti-sigma_ant"/>
</dbReference>
<dbReference type="EMBL" id="LZLQ01000090">
    <property type="protein sequence ID" value="OBK15047.1"/>
    <property type="molecule type" value="Genomic_DNA"/>
</dbReference>
<dbReference type="GO" id="GO:0043856">
    <property type="term" value="F:anti-sigma factor antagonist activity"/>
    <property type="evidence" value="ECO:0007669"/>
    <property type="project" value="InterPro"/>
</dbReference>
<accession>A0A1A3N3U8</accession>
<dbReference type="CDD" id="cd07043">
    <property type="entry name" value="STAS_anti-anti-sigma_factors"/>
    <property type="match status" value="1"/>
</dbReference>
<dbReference type="InterPro" id="IPR036513">
    <property type="entry name" value="STAS_dom_sf"/>
</dbReference>
<evidence type="ECO:0000256" key="1">
    <source>
        <dbReference type="ARBA" id="ARBA00009013"/>
    </source>
</evidence>
<dbReference type="OrthoDB" id="4571296at2"/>
<dbReference type="InterPro" id="IPR002645">
    <property type="entry name" value="STAS_dom"/>
</dbReference>
<evidence type="ECO:0000259" key="3">
    <source>
        <dbReference type="PROSITE" id="PS50801"/>
    </source>
</evidence>
<dbReference type="SUPFAM" id="SSF52091">
    <property type="entry name" value="SpoIIaa-like"/>
    <property type="match status" value="1"/>
</dbReference>
<comment type="caution">
    <text evidence="4">The sequence shown here is derived from an EMBL/GenBank/DDBJ whole genome shotgun (WGS) entry which is preliminary data.</text>
</comment>